<evidence type="ECO:0000313" key="1">
    <source>
        <dbReference type="EMBL" id="WMV38421.1"/>
    </source>
</evidence>
<dbReference type="Proteomes" id="UP001234989">
    <property type="component" value="Chromosome 7"/>
</dbReference>
<dbReference type="AlphaFoldDB" id="A0AAF0U374"/>
<proteinExistence type="predicted"/>
<dbReference type="EMBL" id="CP133618">
    <property type="protein sequence ID" value="WMV38421.1"/>
    <property type="molecule type" value="Genomic_DNA"/>
</dbReference>
<gene>
    <name evidence="1" type="ORF">MTR67_031806</name>
</gene>
<organism evidence="1 2">
    <name type="scientific">Solanum verrucosum</name>
    <dbReference type="NCBI Taxonomy" id="315347"/>
    <lineage>
        <taxon>Eukaryota</taxon>
        <taxon>Viridiplantae</taxon>
        <taxon>Streptophyta</taxon>
        <taxon>Embryophyta</taxon>
        <taxon>Tracheophyta</taxon>
        <taxon>Spermatophyta</taxon>
        <taxon>Magnoliopsida</taxon>
        <taxon>eudicotyledons</taxon>
        <taxon>Gunneridae</taxon>
        <taxon>Pentapetalae</taxon>
        <taxon>asterids</taxon>
        <taxon>lamiids</taxon>
        <taxon>Solanales</taxon>
        <taxon>Solanaceae</taxon>
        <taxon>Solanoideae</taxon>
        <taxon>Solaneae</taxon>
        <taxon>Solanum</taxon>
    </lineage>
</organism>
<keyword evidence="2" id="KW-1185">Reference proteome</keyword>
<protein>
    <submittedName>
        <fullName evidence="1">Uncharacterized protein</fullName>
    </submittedName>
</protein>
<sequence>MGESYRPQALVFRDALDSMTEDQFIWEPYFVDIIENLLDYCRVGKDI</sequence>
<reference evidence="1" key="1">
    <citation type="submission" date="2023-08" db="EMBL/GenBank/DDBJ databases">
        <title>A de novo genome assembly of Solanum verrucosum Schlechtendal, a Mexican diploid species geographically isolated from the other diploid A-genome species in potato relatives.</title>
        <authorList>
            <person name="Hosaka K."/>
        </authorList>
    </citation>
    <scope>NUCLEOTIDE SEQUENCE</scope>
    <source>
        <tissue evidence="1">Young leaves</tissue>
    </source>
</reference>
<evidence type="ECO:0000313" key="2">
    <source>
        <dbReference type="Proteomes" id="UP001234989"/>
    </source>
</evidence>
<accession>A0AAF0U374</accession>
<name>A0AAF0U374_SOLVR</name>